<dbReference type="AlphaFoldDB" id="A0A3G4V844"/>
<dbReference type="EMBL" id="CP033577">
    <property type="protein sequence ID" value="AYV20489.1"/>
    <property type="molecule type" value="Genomic_DNA"/>
</dbReference>
<gene>
    <name evidence="1" type="ORF">ECB94_03850</name>
</gene>
<reference evidence="1 2" key="1">
    <citation type="submission" date="2018-11" db="EMBL/GenBank/DDBJ databases">
        <title>Complete Genome Sequence of Vbrio mediterranei 117-T6: a Potential Pathogen Bacteria Isolated from the Conchocelis of Pyropia.</title>
        <authorList>
            <person name="Liu Q."/>
        </authorList>
    </citation>
    <scope>NUCLEOTIDE SEQUENCE [LARGE SCALE GENOMIC DNA]</scope>
    <source>
        <strain evidence="1 2">117-T6</strain>
    </source>
</reference>
<sequence>MYAIIQNDLILGRTSEPQKHGQILKETAQFDQLRFDGEKIVSVADLALEQFYIDNLGQKHIVDFGEGWQSLTCQFGDQLVRDNGVWRVRNTDDDHLEDKQKVDQFRQSEYTRRVRPYLEEADIKKHMGDQDEYTRLMDLAVQERAKIQAENPWPTPPEN</sequence>
<name>A0A3G4V844_9VIBR</name>
<organism evidence="1 2">
    <name type="scientific">Vibrio mediterranei</name>
    <dbReference type="NCBI Taxonomy" id="689"/>
    <lineage>
        <taxon>Bacteria</taxon>
        <taxon>Pseudomonadati</taxon>
        <taxon>Pseudomonadota</taxon>
        <taxon>Gammaproteobacteria</taxon>
        <taxon>Vibrionales</taxon>
        <taxon>Vibrionaceae</taxon>
        <taxon>Vibrio</taxon>
    </lineage>
</organism>
<accession>A0A3G4V844</accession>
<evidence type="ECO:0000313" key="2">
    <source>
        <dbReference type="Proteomes" id="UP000279760"/>
    </source>
</evidence>
<protein>
    <submittedName>
        <fullName evidence="1">Uncharacterized protein</fullName>
    </submittedName>
</protein>
<proteinExistence type="predicted"/>
<evidence type="ECO:0000313" key="1">
    <source>
        <dbReference type="EMBL" id="AYV20489.1"/>
    </source>
</evidence>
<dbReference type="RefSeq" id="WP_124940037.1">
    <property type="nucleotide sequence ID" value="NZ_CP033577.1"/>
</dbReference>
<dbReference type="Proteomes" id="UP000279760">
    <property type="component" value="Chromosome 1"/>
</dbReference>